<proteinExistence type="predicted"/>
<reference evidence="1" key="1">
    <citation type="submission" date="2021-06" db="EMBL/GenBank/DDBJ databases">
        <authorList>
            <person name="Kallberg Y."/>
            <person name="Tangrot J."/>
            <person name="Rosling A."/>
        </authorList>
    </citation>
    <scope>NUCLEOTIDE SEQUENCE</scope>
    <source>
        <strain evidence="1">FL130A</strain>
    </source>
</reference>
<feature type="non-terminal residue" evidence="1">
    <location>
        <position position="1"/>
    </location>
</feature>
<dbReference type="EMBL" id="CAJVPS010052858">
    <property type="protein sequence ID" value="CAG8771678.1"/>
    <property type="molecule type" value="Genomic_DNA"/>
</dbReference>
<gene>
    <name evidence="1" type="ORF">ALEPTO_LOCUS14173</name>
</gene>
<evidence type="ECO:0000313" key="1">
    <source>
        <dbReference type="EMBL" id="CAG8771678.1"/>
    </source>
</evidence>
<organism evidence="1 2">
    <name type="scientific">Ambispora leptoticha</name>
    <dbReference type="NCBI Taxonomy" id="144679"/>
    <lineage>
        <taxon>Eukaryota</taxon>
        <taxon>Fungi</taxon>
        <taxon>Fungi incertae sedis</taxon>
        <taxon>Mucoromycota</taxon>
        <taxon>Glomeromycotina</taxon>
        <taxon>Glomeromycetes</taxon>
        <taxon>Archaeosporales</taxon>
        <taxon>Ambisporaceae</taxon>
        <taxon>Ambispora</taxon>
    </lineage>
</organism>
<feature type="non-terminal residue" evidence="1">
    <location>
        <position position="103"/>
    </location>
</feature>
<keyword evidence="2" id="KW-1185">Reference proteome</keyword>
<protein>
    <submittedName>
        <fullName evidence="1">7507_t:CDS:1</fullName>
    </submittedName>
</protein>
<accession>A0A9N9JE19</accession>
<name>A0A9N9JE19_9GLOM</name>
<dbReference type="OrthoDB" id="10448092at2759"/>
<dbReference type="AlphaFoldDB" id="A0A9N9JE19"/>
<comment type="caution">
    <text evidence="1">The sequence shown here is derived from an EMBL/GenBank/DDBJ whole genome shotgun (WGS) entry which is preliminary data.</text>
</comment>
<sequence>RSRSSRRAVDERLFAQNRALYILIQDLHNNVREIKTELNRQQRDSNNDLSSQDVYLNVVKRLFPKQIYPSQSTLKEALKDYLSEIYPEYMSEISANEYTNCFH</sequence>
<dbReference type="Proteomes" id="UP000789508">
    <property type="component" value="Unassembled WGS sequence"/>
</dbReference>
<evidence type="ECO:0000313" key="2">
    <source>
        <dbReference type="Proteomes" id="UP000789508"/>
    </source>
</evidence>